<feature type="compositionally biased region" description="Basic and acidic residues" evidence="1">
    <location>
        <begin position="74"/>
        <end position="92"/>
    </location>
</feature>
<dbReference type="Proteomes" id="UP000186940">
    <property type="component" value="Unassembled WGS sequence"/>
</dbReference>
<evidence type="ECO:0000256" key="1">
    <source>
        <dbReference type="SAM" id="MobiDB-lite"/>
    </source>
</evidence>
<organism evidence="2 3">
    <name type="scientific">Candidatus Syntropharchaeum caldarium</name>
    <dbReference type="NCBI Taxonomy" id="1838285"/>
    <lineage>
        <taxon>Archaea</taxon>
        <taxon>Methanobacteriati</taxon>
        <taxon>Methanobacteriota</taxon>
        <taxon>Stenosarchaea group</taxon>
        <taxon>Methanomicrobia</taxon>
        <taxon>Methanosarcinales</taxon>
        <taxon>ANME-2 cluster</taxon>
        <taxon>Candidatus Syntropharchaeum</taxon>
    </lineage>
</organism>
<dbReference type="EMBL" id="LYOS01000004">
    <property type="protein sequence ID" value="OFV67512.1"/>
    <property type="molecule type" value="Genomic_DNA"/>
</dbReference>
<reference evidence="2" key="1">
    <citation type="submission" date="2016-05" db="EMBL/GenBank/DDBJ databases">
        <title>Microbial consortia oxidize butane by reversing methanogenesis.</title>
        <authorList>
            <person name="Laso-Perez R."/>
            <person name="Richter M."/>
            <person name="Wegener G."/>
            <person name="Musat F."/>
        </authorList>
    </citation>
    <scope>NUCLEOTIDE SEQUENCE [LARGE SCALE GENOMIC DNA]</scope>
    <source>
        <strain evidence="2">BOX2</strain>
    </source>
</reference>
<evidence type="ECO:0000313" key="2">
    <source>
        <dbReference type="EMBL" id="OFV67512.1"/>
    </source>
</evidence>
<protein>
    <submittedName>
        <fullName evidence="2">Uncharacterized protein</fullName>
    </submittedName>
</protein>
<sequence length="92" mass="10170">MTDEKAGTIKVYSEKGELLTDKTNLSEVVVKLIEKNFFDTVGIKLSELGEPLNPAMEKAVKECHGCSLSTQATESKETTKKQSFKEPDPMFA</sequence>
<dbReference type="AlphaFoldDB" id="A0A1F2P947"/>
<dbReference type="STRING" id="1838285.SCAL_001430"/>
<name>A0A1F2P947_9EURY</name>
<comment type="caution">
    <text evidence="2">The sequence shown here is derived from an EMBL/GenBank/DDBJ whole genome shotgun (WGS) entry which is preliminary data.</text>
</comment>
<accession>A0A1F2P947</accession>
<gene>
    <name evidence="2" type="ORF">SCAL_001430</name>
</gene>
<proteinExistence type="predicted"/>
<dbReference type="PATRIC" id="fig|1838285.3.peg.1453"/>
<feature type="region of interest" description="Disordered" evidence="1">
    <location>
        <begin position="68"/>
        <end position="92"/>
    </location>
</feature>
<evidence type="ECO:0000313" key="3">
    <source>
        <dbReference type="Proteomes" id="UP000186940"/>
    </source>
</evidence>
<keyword evidence="3" id="KW-1185">Reference proteome</keyword>